<sequence length="229" mass="26739">MYKIYLVEDDRGLRDHMKAYLEKFDYEVYVVEDYKRVDEEFDVIKPDLVLLDIHLPYYDGFYYCRAIRKKSKVPIMFVSATTEDIQQIRAIELGGDDYITKPFSLQLLLTKINAFLRRVYGEYGDVGRDVMGVKGLTLDERSFKMNYHGQVYELSKNEFTLLKMLMVHVDHVVSREDLLTVLWDEDAFVDDNTLTVNVTRVKNRLKEAGLLDVVKTKRGVGYVFESGAL</sequence>
<dbReference type="Gene3D" id="3.40.50.2300">
    <property type="match status" value="1"/>
</dbReference>
<dbReference type="Gene3D" id="6.10.250.690">
    <property type="match status" value="1"/>
</dbReference>
<dbReference type="SMART" id="SM00862">
    <property type="entry name" value="Trans_reg_C"/>
    <property type="match status" value="1"/>
</dbReference>
<dbReference type="Pfam" id="PF00486">
    <property type="entry name" value="Trans_reg_C"/>
    <property type="match status" value="1"/>
</dbReference>
<dbReference type="RefSeq" id="WP_212696587.1">
    <property type="nucleotide sequence ID" value="NZ_CP058649.1"/>
</dbReference>
<evidence type="ECO:0000256" key="5">
    <source>
        <dbReference type="ARBA" id="ARBA00024867"/>
    </source>
</evidence>
<proteinExistence type="predicted"/>
<dbReference type="InterPro" id="IPR001867">
    <property type="entry name" value="OmpR/PhoB-type_DNA-bd"/>
</dbReference>
<dbReference type="GO" id="GO:0000156">
    <property type="term" value="F:phosphorelay response regulator activity"/>
    <property type="evidence" value="ECO:0007669"/>
    <property type="project" value="TreeGrafter"/>
</dbReference>
<evidence type="ECO:0000259" key="8">
    <source>
        <dbReference type="PROSITE" id="PS50110"/>
    </source>
</evidence>
<dbReference type="Proteomes" id="UP000683246">
    <property type="component" value="Chromosome"/>
</dbReference>
<dbReference type="PANTHER" id="PTHR48111">
    <property type="entry name" value="REGULATOR OF RPOS"/>
    <property type="match status" value="1"/>
</dbReference>
<dbReference type="InterPro" id="IPR039420">
    <property type="entry name" value="WalR-like"/>
</dbReference>
<dbReference type="Gene3D" id="1.10.10.10">
    <property type="entry name" value="Winged helix-like DNA-binding domain superfamily/Winged helix DNA-binding domain"/>
    <property type="match status" value="1"/>
</dbReference>
<dbReference type="SUPFAM" id="SSF52172">
    <property type="entry name" value="CheY-like"/>
    <property type="match status" value="1"/>
</dbReference>
<comment type="function">
    <text evidence="5">May play the central regulatory role in sporulation. It may be an element of the effector pathway responsible for the activation of sporulation genes in response to nutritional stress. Spo0A may act in concert with spo0H (a sigma factor) to control the expression of some genes that are critical to the sporulation process.</text>
</comment>
<gene>
    <name evidence="10" type="ORF">HZI73_01960</name>
</gene>
<reference evidence="10" key="1">
    <citation type="submission" date="2020-07" db="EMBL/GenBank/DDBJ databases">
        <title>Vallitalea pronyensis genome.</title>
        <authorList>
            <person name="Postec A."/>
        </authorList>
    </citation>
    <scope>NUCLEOTIDE SEQUENCE</scope>
    <source>
        <strain evidence="10">FatNI3</strain>
    </source>
</reference>
<dbReference type="GO" id="GO:0032993">
    <property type="term" value="C:protein-DNA complex"/>
    <property type="evidence" value="ECO:0007669"/>
    <property type="project" value="TreeGrafter"/>
</dbReference>
<dbReference type="GO" id="GO:0006355">
    <property type="term" value="P:regulation of DNA-templated transcription"/>
    <property type="evidence" value="ECO:0007669"/>
    <property type="project" value="InterPro"/>
</dbReference>
<evidence type="ECO:0000256" key="1">
    <source>
        <dbReference type="ARBA" id="ARBA00018672"/>
    </source>
</evidence>
<dbReference type="PANTHER" id="PTHR48111:SF43">
    <property type="entry name" value="STAGE 0 SPORULATION PROTEIN A HOMOLOG"/>
    <property type="match status" value="1"/>
</dbReference>
<keyword evidence="4" id="KW-0804">Transcription</keyword>
<dbReference type="InterPro" id="IPR016032">
    <property type="entry name" value="Sig_transdc_resp-reg_C-effctor"/>
</dbReference>
<dbReference type="Pfam" id="PF00072">
    <property type="entry name" value="Response_reg"/>
    <property type="match status" value="1"/>
</dbReference>
<dbReference type="InterPro" id="IPR011006">
    <property type="entry name" value="CheY-like_superfamily"/>
</dbReference>
<dbReference type="PROSITE" id="PS50110">
    <property type="entry name" value="RESPONSE_REGULATORY"/>
    <property type="match status" value="1"/>
</dbReference>
<keyword evidence="2" id="KW-0805">Transcription regulation</keyword>
<organism evidence="10 11">
    <name type="scientific">Vallitalea pronyensis</name>
    <dbReference type="NCBI Taxonomy" id="1348613"/>
    <lineage>
        <taxon>Bacteria</taxon>
        <taxon>Bacillati</taxon>
        <taxon>Bacillota</taxon>
        <taxon>Clostridia</taxon>
        <taxon>Lachnospirales</taxon>
        <taxon>Vallitaleaceae</taxon>
        <taxon>Vallitalea</taxon>
    </lineage>
</organism>
<evidence type="ECO:0000313" key="11">
    <source>
        <dbReference type="Proteomes" id="UP000683246"/>
    </source>
</evidence>
<feature type="domain" description="Response regulatory" evidence="8">
    <location>
        <begin position="3"/>
        <end position="116"/>
    </location>
</feature>
<dbReference type="SMART" id="SM00448">
    <property type="entry name" value="REC"/>
    <property type="match status" value="1"/>
</dbReference>
<accession>A0A8J8MGB4</accession>
<evidence type="ECO:0000313" key="10">
    <source>
        <dbReference type="EMBL" id="QUI21125.1"/>
    </source>
</evidence>
<dbReference type="EMBL" id="CP058649">
    <property type="protein sequence ID" value="QUI21125.1"/>
    <property type="molecule type" value="Genomic_DNA"/>
</dbReference>
<dbReference type="KEGG" id="vpy:HZI73_01960"/>
<dbReference type="InterPro" id="IPR001789">
    <property type="entry name" value="Sig_transdc_resp-reg_receiver"/>
</dbReference>
<dbReference type="GO" id="GO:0005829">
    <property type="term" value="C:cytosol"/>
    <property type="evidence" value="ECO:0007669"/>
    <property type="project" value="TreeGrafter"/>
</dbReference>
<keyword evidence="3 7" id="KW-0238">DNA-binding</keyword>
<keyword evidence="6" id="KW-0597">Phosphoprotein</keyword>
<dbReference type="InterPro" id="IPR036388">
    <property type="entry name" value="WH-like_DNA-bd_sf"/>
</dbReference>
<protein>
    <recommendedName>
        <fullName evidence="1">Stage 0 sporulation protein A homolog</fullName>
    </recommendedName>
</protein>
<dbReference type="PROSITE" id="PS51755">
    <property type="entry name" value="OMPR_PHOB"/>
    <property type="match status" value="1"/>
</dbReference>
<dbReference type="SUPFAM" id="SSF46894">
    <property type="entry name" value="C-terminal effector domain of the bipartite response regulators"/>
    <property type="match status" value="1"/>
</dbReference>
<dbReference type="CDD" id="cd00383">
    <property type="entry name" value="trans_reg_C"/>
    <property type="match status" value="1"/>
</dbReference>
<feature type="DNA-binding region" description="OmpR/PhoB-type" evidence="7">
    <location>
        <begin position="128"/>
        <end position="226"/>
    </location>
</feature>
<feature type="domain" description="OmpR/PhoB-type" evidence="9">
    <location>
        <begin position="128"/>
        <end position="226"/>
    </location>
</feature>
<evidence type="ECO:0000256" key="2">
    <source>
        <dbReference type="ARBA" id="ARBA00023015"/>
    </source>
</evidence>
<feature type="modified residue" description="4-aspartylphosphate" evidence="6">
    <location>
        <position position="52"/>
    </location>
</feature>
<evidence type="ECO:0000259" key="9">
    <source>
        <dbReference type="PROSITE" id="PS51755"/>
    </source>
</evidence>
<dbReference type="AlphaFoldDB" id="A0A8J8MGB4"/>
<evidence type="ECO:0000256" key="7">
    <source>
        <dbReference type="PROSITE-ProRule" id="PRU01091"/>
    </source>
</evidence>
<evidence type="ECO:0000256" key="6">
    <source>
        <dbReference type="PROSITE-ProRule" id="PRU00169"/>
    </source>
</evidence>
<keyword evidence="11" id="KW-1185">Reference proteome</keyword>
<evidence type="ECO:0000256" key="3">
    <source>
        <dbReference type="ARBA" id="ARBA00023125"/>
    </source>
</evidence>
<evidence type="ECO:0000256" key="4">
    <source>
        <dbReference type="ARBA" id="ARBA00023163"/>
    </source>
</evidence>
<name>A0A8J8MGB4_9FIRM</name>
<dbReference type="GO" id="GO:0000976">
    <property type="term" value="F:transcription cis-regulatory region binding"/>
    <property type="evidence" value="ECO:0007669"/>
    <property type="project" value="TreeGrafter"/>
</dbReference>